<evidence type="ECO:0000259" key="2">
    <source>
        <dbReference type="Pfam" id="PF13478"/>
    </source>
</evidence>
<feature type="domain" description="XdhC Rossmann" evidence="2">
    <location>
        <begin position="199"/>
        <end position="334"/>
    </location>
</feature>
<sequence>MDGIHEILKEIHTSPSEEDVIATIIRVEGSAYRKEGTSLLFRRDGTKVGMLSAGCLETDLYCRVPEIIEQRKTRTIVYDLKAEDDLSWGQGAGCNGVISVLLEPVDAFLREHLCKLKFHLDRGNRVTIIKKLADDYSVSDYLYIADNHDLFGKWHGGVPVFMKELISEVHKTYPKSGIIYCSELSANLYIHSFEPKPRLMVFGAGMDAVPLVKLASITGFYVIVSDWRSSLCNEEYFPNADQHIVGFPEETVKKINFTKSDSVLILTHHFQRDKELLHHLRNRELMYLGVLGSKTRTERLLGGKEIPPEINSPVGLPIMADGPEEIAVSIVAELIQRQREKRSEEVISL</sequence>
<evidence type="ECO:0000313" key="5">
    <source>
        <dbReference type="Proteomes" id="UP001589854"/>
    </source>
</evidence>
<feature type="domain" description="XdhC- CoxI" evidence="1">
    <location>
        <begin position="20"/>
        <end position="79"/>
    </location>
</feature>
<dbReference type="PANTHER" id="PTHR30388">
    <property type="entry name" value="ALDEHYDE OXIDOREDUCTASE MOLYBDENUM COFACTOR ASSEMBLY PROTEIN"/>
    <property type="match status" value="1"/>
</dbReference>
<dbReference type="RefSeq" id="WP_378935475.1">
    <property type="nucleotide sequence ID" value="NZ_JBHLVO010000013.1"/>
</dbReference>
<gene>
    <name evidence="4" type="ORF">ACFFIX_15280</name>
</gene>
<dbReference type="Pfam" id="PF02625">
    <property type="entry name" value="XdhC_CoxI"/>
    <property type="match status" value="1"/>
</dbReference>
<proteinExistence type="predicted"/>
<dbReference type="Gene3D" id="3.40.50.720">
    <property type="entry name" value="NAD(P)-binding Rossmann-like Domain"/>
    <property type="match status" value="1"/>
</dbReference>
<keyword evidence="5" id="KW-1185">Reference proteome</keyword>
<name>A0ABV6GHA6_9BACI</name>
<accession>A0ABV6GHA6</accession>
<dbReference type="InterPro" id="IPR048890">
    <property type="entry name" value="BH1974-like_central"/>
</dbReference>
<dbReference type="Pfam" id="PF21469">
    <property type="entry name" value="BH1974-like_central"/>
    <property type="match status" value="1"/>
</dbReference>
<dbReference type="EMBL" id="JBHLVO010000013">
    <property type="protein sequence ID" value="MFC0272796.1"/>
    <property type="molecule type" value="Genomic_DNA"/>
</dbReference>
<protein>
    <submittedName>
        <fullName evidence="4">XdhC family protein</fullName>
    </submittedName>
</protein>
<dbReference type="Proteomes" id="UP001589854">
    <property type="component" value="Unassembled WGS sequence"/>
</dbReference>
<dbReference type="InterPro" id="IPR003777">
    <property type="entry name" value="XdhC_CoxI"/>
</dbReference>
<evidence type="ECO:0000313" key="4">
    <source>
        <dbReference type="EMBL" id="MFC0272796.1"/>
    </source>
</evidence>
<reference evidence="4 5" key="1">
    <citation type="submission" date="2024-09" db="EMBL/GenBank/DDBJ databases">
        <authorList>
            <person name="Sun Q."/>
            <person name="Mori K."/>
        </authorList>
    </citation>
    <scope>NUCLEOTIDE SEQUENCE [LARGE SCALE GENOMIC DNA]</scope>
    <source>
        <strain evidence="4 5">CCM 7228</strain>
    </source>
</reference>
<dbReference type="InterPro" id="IPR027051">
    <property type="entry name" value="XdhC_Rossmann_dom"/>
</dbReference>
<organism evidence="4 5">
    <name type="scientific">Metabacillus herbersteinensis</name>
    <dbReference type="NCBI Taxonomy" id="283816"/>
    <lineage>
        <taxon>Bacteria</taxon>
        <taxon>Bacillati</taxon>
        <taxon>Bacillota</taxon>
        <taxon>Bacilli</taxon>
        <taxon>Bacillales</taxon>
        <taxon>Bacillaceae</taxon>
        <taxon>Metabacillus</taxon>
    </lineage>
</organism>
<comment type="caution">
    <text evidence="4">The sequence shown here is derived from an EMBL/GenBank/DDBJ whole genome shotgun (WGS) entry which is preliminary data.</text>
</comment>
<dbReference type="Pfam" id="PF13478">
    <property type="entry name" value="XdhC_C"/>
    <property type="match status" value="1"/>
</dbReference>
<dbReference type="InterPro" id="IPR052698">
    <property type="entry name" value="MoCofactor_Util/Proc"/>
</dbReference>
<feature type="domain" description="BH1974-like central" evidence="3">
    <location>
        <begin position="109"/>
        <end position="163"/>
    </location>
</feature>
<evidence type="ECO:0000259" key="3">
    <source>
        <dbReference type="Pfam" id="PF21469"/>
    </source>
</evidence>
<dbReference type="PANTHER" id="PTHR30388:SF6">
    <property type="entry name" value="XANTHINE DEHYDROGENASE SUBUNIT A-RELATED"/>
    <property type="match status" value="1"/>
</dbReference>
<evidence type="ECO:0000259" key="1">
    <source>
        <dbReference type="Pfam" id="PF02625"/>
    </source>
</evidence>